<evidence type="ECO:0000256" key="5">
    <source>
        <dbReference type="ARBA" id="ARBA00022679"/>
    </source>
</evidence>
<dbReference type="GO" id="GO:0005737">
    <property type="term" value="C:cytoplasm"/>
    <property type="evidence" value="ECO:0007669"/>
    <property type="project" value="UniProtKB-SubCell"/>
</dbReference>
<evidence type="ECO:0000256" key="9">
    <source>
        <dbReference type="ARBA" id="ARBA00041175"/>
    </source>
</evidence>
<dbReference type="GO" id="GO:0009401">
    <property type="term" value="P:phosphoenolpyruvate-dependent sugar phosphotransferase system"/>
    <property type="evidence" value="ECO:0007669"/>
    <property type="project" value="UniProtKB-KW"/>
</dbReference>
<feature type="domain" description="PTS EIIA type-2" evidence="11">
    <location>
        <begin position="7"/>
        <end position="150"/>
    </location>
</feature>
<dbReference type="Proteomes" id="UP000198625">
    <property type="component" value="Unassembled WGS sequence"/>
</dbReference>
<keyword evidence="3" id="KW-0963">Cytoplasm</keyword>
<protein>
    <recommendedName>
        <fullName evidence="9">Ascorbate-specific PTS system EIIA component</fullName>
    </recommendedName>
    <alternativeName>
        <fullName evidence="10">Ascorbate-specific phosphotransferase enzyme IIA component</fullName>
    </alternativeName>
</protein>
<reference evidence="12 13" key="1">
    <citation type="submission" date="2016-10" db="EMBL/GenBank/DDBJ databases">
        <authorList>
            <person name="de Groot N.N."/>
        </authorList>
    </citation>
    <scope>NUCLEOTIDE SEQUENCE [LARGE SCALE GENOMIC DNA]</scope>
    <source>
        <strain evidence="12 13">DSM 21650</strain>
    </source>
</reference>
<evidence type="ECO:0000256" key="1">
    <source>
        <dbReference type="ARBA" id="ARBA00004496"/>
    </source>
</evidence>
<keyword evidence="5 12" id="KW-0808">Transferase</keyword>
<organism evidence="12 13">
    <name type="scientific">Proteiniborus ethanoligenes</name>
    <dbReference type="NCBI Taxonomy" id="415015"/>
    <lineage>
        <taxon>Bacteria</taxon>
        <taxon>Bacillati</taxon>
        <taxon>Bacillota</taxon>
        <taxon>Clostridia</taxon>
        <taxon>Eubacteriales</taxon>
        <taxon>Proteiniborus</taxon>
    </lineage>
</organism>
<keyword evidence="7" id="KW-0418">Kinase</keyword>
<evidence type="ECO:0000313" key="12">
    <source>
        <dbReference type="EMBL" id="SDZ04285.1"/>
    </source>
</evidence>
<keyword evidence="2" id="KW-0813">Transport</keyword>
<comment type="function">
    <text evidence="8">The phosphoenolpyruvate-dependent sugar phosphotransferase system (sugar PTS), a major carbohydrate active transport system, catalyzes the phosphorylation of incoming sugar substrates concomitantly with their translocation across the cell membrane. The enzyme II UlaABC PTS system is involved in ascorbate transport.</text>
</comment>
<gene>
    <name evidence="12" type="ORF">SAMN05660462_01633</name>
</gene>
<keyword evidence="13" id="KW-1185">Reference proteome</keyword>
<name>A0A1H3PTW7_9FIRM</name>
<evidence type="ECO:0000256" key="4">
    <source>
        <dbReference type="ARBA" id="ARBA00022553"/>
    </source>
</evidence>
<dbReference type="EMBL" id="FNQE01000016">
    <property type="protein sequence ID" value="SDZ04285.1"/>
    <property type="molecule type" value="Genomic_DNA"/>
</dbReference>
<evidence type="ECO:0000259" key="11">
    <source>
        <dbReference type="PROSITE" id="PS51094"/>
    </source>
</evidence>
<evidence type="ECO:0000256" key="6">
    <source>
        <dbReference type="ARBA" id="ARBA00022683"/>
    </source>
</evidence>
<dbReference type="SUPFAM" id="SSF55804">
    <property type="entry name" value="Phoshotransferase/anion transport protein"/>
    <property type="match status" value="1"/>
</dbReference>
<evidence type="ECO:0000256" key="3">
    <source>
        <dbReference type="ARBA" id="ARBA00022490"/>
    </source>
</evidence>
<keyword evidence="4" id="KW-0597">Phosphoprotein</keyword>
<keyword evidence="6" id="KW-0598">Phosphotransferase system</keyword>
<dbReference type="InterPro" id="IPR051351">
    <property type="entry name" value="Ascorbate-PTS_EIIA_comp"/>
</dbReference>
<dbReference type="InterPro" id="IPR002178">
    <property type="entry name" value="PTS_EIIA_type-2_dom"/>
</dbReference>
<evidence type="ECO:0000313" key="13">
    <source>
        <dbReference type="Proteomes" id="UP000198625"/>
    </source>
</evidence>
<dbReference type="CDD" id="cd00211">
    <property type="entry name" value="PTS_IIA_fru"/>
    <property type="match status" value="1"/>
</dbReference>
<dbReference type="PROSITE" id="PS51094">
    <property type="entry name" value="PTS_EIIA_TYPE_2"/>
    <property type="match status" value="1"/>
</dbReference>
<dbReference type="STRING" id="415015.SAMN05660462_01633"/>
<dbReference type="InterPro" id="IPR016152">
    <property type="entry name" value="PTrfase/Anion_transptr"/>
</dbReference>
<sequence length="156" mass="17588">MIELLSDLINEDVIELNVNATNWEEAVRIGGELLEKNHAVENRYVDAMVHMVRKLGPYIVISKGIAFPHARPEEGVLKTGLSLITLKEGIEFGDKDNDPIRLVISFCSTDAEGHLQALSELVDFIRDEAAVDSVINARSKKEIIRIIERLYSRVEY</sequence>
<dbReference type="Gene3D" id="3.40.930.10">
    <property type="entry name" value="Mannitol-specific EII, Chain A"/>
    <property type="match status" value="1"/>
</dbReference>
<evidence type="ECO:0000256" key="8">
    <source>
        <dbReference type="ARBA" id="ARBA00037387"/>
    </source>
</evidence>
<evidence type="ECO:0000256" key="7">
    <source>
        <dbReference type="ARBA" id="ARBA00022777"/>
    </source>
</evidence>
<proteinExistence type="predicted"/>
<dbReference type="PANTHER" id="PTHR36203">
    <property type="entry name" value="ASCORBATE-SPECIFIC PTS SYSTEM EIIA COMPONENT"/>
    <property type="match status" value="1"/>
</dbReference>
<dbReference type="GO" id="GO:0016301">
    <property type="term" value="F:kinase activity"/>
    <property type="evidence" value="ECO:0007669"/>
    <property type="project" value="UniProtKB-KW"/>
</dbReference>
<accession>A0A1H3PTW7</accession>
<evidence type="ECO:0000256" key="2">
    <source>
        <dbReference type="ARBA" id="ARBA00022448"/>
    </source>
</evidence>
<dbReference type="Pfam" id="PF00359">
    <property type="entry name" value="PTS_EIIA_2"/>
    <property type="match status" value="1"/>
</dbReference>
<evidence type="ECO:0000256" key="10">
    <source>
        <dbReference type="ARBA" id="ARBA00042072"/>
    </source>
</evidence>
<comment type="subcellular location">
    <subcellularLocation>
        <location evidence="1">Cytoplasm</location>
    </subcellularLocation>
</comment>
<dbReference type="AlphaFoldDB" id="A0A1H3PTW7"/>
<dbReference type="RefSeq" id="WP_176967922.1">
    <property type="nucleotide sequence ID" value="NZ_FNQE01000016.1"/>
</dbReference>
<dbReference type="PANTHER" id="PTHR36203:SF1">
    <property type="entry name" value="ASCORBATE-SPECIFIC PTS SYSTEM EIIA COMPONENT"/>
    <property type="match status" value="1"/>
</dbReference>